<proteinExistence type="predicted"/>
<evidence type="ECO:0008006" key="4">
    <source>
        <dbReference type="Google" id="ProtNLM"/>
    </source>
</evidence>
<name>A0A0D0CU63_9AGAR</name>
<reference evidence="2 3" key="1">
    <citation type="submission" date="2014-04" db="EMBL/GenBank/DDBJ databases">
        <title>Evolutionary Origins and Diversification of the Mycorrhizal Mutualists.</title>
        <authorList>
            <consortium name="DOE Joint Genome Institute"/>
            <consortium name="Mycorrhizal Genomics Consortium"/>
            <person name="Kohler A."/>
            <person name="Kuo A."/>
            <person name="Nagy L.G."/>
            <person name="Floudas D."/>
            <person name="Copeland A."/>
            <person name="Barry K.W."/>
            <person name="Cichocki N."/>
            <person name="Veneault-Fourrey C."/>
            <person name="LaButti K."/>
            <person name="Lindquist E.A."/>
            <person name="Lipzen A."/>
            <person name="Lundell T."/>
            <person name="Morin E."/>
            <person name="Murat C."/>
            <person name="Riley R."/>
            <person name="Ohm R."/>
            <person name="Sun H."/>
            <person name="Tunlid A."/>
            <person name="Henrissat B."/>
            <person name="Grigoriev I.V."/>
            <person name="Hibbett D.S."/>
            <person name="Martin F."/>
        </authorList>
    </citation>
    <scope>NUCLEOTIDE SEQUENCE [LARGE SCALE GENOMIC DNA]</scope>
    <source>
        <strain evidence="2 3">FD-317 M1</strain>
    </source>
</reference>
<feature type="compositionally biased region" description="Low complexity" evidence="1">
    <location>
        <begin position="827"/>
        <end position="848"/>
    </location>
</feature>
<keyword evidence="3" id="KW-1185">Reference proteome</keyword>
<accession>A0A0D0CU63</accession>
<feature type="region of interest" description="Disordered" evidence="1">
    <location>
        <begin position="750"/>
        <end position="788"/>
    </location>
</feature>
<feature type="region of interest" description="Disordered" evidence="1">
    <location>
        <begin position="567"/>
        <end position="610"/>
    </location>
</feature>
<evidence type="ECO:0000256" key="1">
    <source>
        <dbReference type="SAM" id="MobiDB-lite"/>
    </source>
</evidence>
<feature type="region of interest" description="Disordered" evidence="1">
    <location>
        <begin position="816"/>
        <end position="856"/>
    </location>
</feature>
<dbReference type="EMBL" id="KN834780">
    <property type="protein sequence ID" value="KIK59368.1"/>
    <property type="molecule type" value="Genomic_DNA"/>
</dbReference>
<feature type="region of interest" description="Disordered" evidence="1">
    <location>
        <begin position="368"/>
        <end position="390"/>
    </location>
</feature>
<gene>
    <name evidence="2" type="ORF">GYMLUDRAFT_678232</name>
</gene>
<feature type="compositionally biased region" description="Gly residues" evidence="1">
    <location>
        <begin position="759"/>
        <end position="770"/>
    </location>
</feature>
<protein>
    <recommendedName>
        <fullName evidence="4">F-box domain-containing protein</fullName>
    </recommendedName>
</protein>
<evidence type="ECO:0000313" key="2">
    <source>
        <dbReference type="EMBL" id="KIK59368.1"/>
    </source>
</evidence>
<evidence type="ECO:0000313" key="3">
    <source>
        <dbReference type="Proteomes" id="UP000053593"/>
    </source>
</evidence>
<dbReference type="AlphaFoldDB" id="A0A0D0CU63"/>
<dbReference type="HOGENOM" id="CLU_011151_0_0_1"/>
<sequence>MAALSPFTPGLPNLPTEVLEDVAFYHSCPRLLGPPVPLTPLLLTSKSIYHKLSNARHLYARVFKYKFSFSAIRRRGFEPKAGEWMWQLKWWCEVLAGVRKKRRRPDGEEYLDSGPYSEEPGVQETMYALWLMCLEDDGCNRLQMQLSGVYEWVEKYICKEMYRDVNKGWPIASISNNCAMFVFWYLSSKERLLEEPQNQRELIIDNILPFMTVPFRYPSAFAPANHFRLPLRSPSPSSSSTPFSIPTPHGPFPIYLTSHHAQSLPHFDRWVRLSIPLAADAAKVVYFSLRETMCFPVPSILPKDREDHRVRVRAQLAEEHGQTPGEVSELEVESAFRSQLPRPTQEDFRELNEGLLGGVMVVPRPLASATDSSNLHSQPSSHRKGGGTALPRAYDHWDSVRKALPSLLNPTSVSLAEAELDAAERILFESGEGVDESACQSRRWDADWWRLRLCRSCWVETGHGEDDQESTIADIATAPGENSIGNRNEESKSEEEAGMEVEEGAGDAELYDWNSDNERSPTFLTGSPQKGALCTPGALTGLWTGRMLIPSEPRLRALLLPPEPPARVPQLNALTPIDPPGAEDPVNPMDNNAHATPPPPPNDDGNLPEALAALNDGTAAVAEAGHRPDPFNEDTIELFAVPLYVRLGEYAVYHGGKVVPCVADTEKDEDDEVGLDSDAERVGHNVTDGDDDTFDQGISNAWYPHGATLHTRGEKLVVSVPAQSLPPGRGRMTDGMEEFEYVAIDSKSLARDASDDDGGGNGASGTGMGGASRPPKRAQGTFHDRETCPGCRAREEALRAVRARNEAEVALDASTLVGDVPNADPASNDSSVTVQGSSSSSDSIPDESNLPSYVLSPSTIPPCNGIRDILLRGTTDPRHANAWGNWSWKGRVRKWDGLIGLVREQAVEGVCVNSLVCLQLKLGFPESCSFPFFASMLISWCYHYCCSLLFSITG</sequence>
<dbReference type="OrthoDB" id="5595695at2759"/>
<dbReference type="Proteomes" id="UP000053593">
    <property type="component" value="Unassembled WGS sequence"/>
</dbReference>
<organism evidence="2 3">
    <name type="scientific">Collybiopsis luxurians FD-317 M1</name>
    <dbReference type="NCBI Taxonomy" id="944289"/>
    <lineage>
        <taxon>Eukaryota</taxon>
        <taxon>Fungi</taxon>
        <taxon>Dikarya</taxon>
        <taxon>Basidiomycota</taxon>
        <taxon>Agaricomycotina</taxon>
        <taxon>Agaricomycetes</taxon>
        <taxon>Agaricomycetidae</taxon>
        <taxon>Agaricales</taxon>
        <taxon>Marasmiineae</taxon>
        <taxon>Omphalotaceae</taxon>
        <taxon>Collybiopsis</taxon>
        <taxon>Collybiopsis luxurians</taxon>
    </lineage>
</organism>
<feature type="region of interest" description="Disordered" evidence="1">
    <location>
        <begin position="463"/>
        <end position="501"/>
    </location>
</feature>
<feature type="compositionally biased region" description="Polar residues" evidence="1">
    <location>
        <begin position="369"/>
        <end position="380"/>
    </location>
</feature>